<dbReference type="EMBL" id="DTKJ01000042">
    <property type="protein sequence ID" value="HGZ11776.1"/>
    <property type="molecule type" value="Genomic_DNA"/>
</dbReference>
<evidence type="ECO:0000256" key="7">
    <source>
        <dbReference type="PIRSR" id="PIRSR000216-1"/>
    </source>
</evidence>
<evidence type="ECO:0000313" key="8">
    <source>
        <dbReference type="EMBL" id="HGZ11776.1"/>
    </source>
</evidence>
<feature type="binding site" evidence="7">
    <location>
        <position position="119"/>
    </location>
    <ligand>
        <name>[2Fe-2S] cluster</name>
        <dbReference type="ChEBI" id="CHEBI:190135"/>
    </ligand>
</feature>
<feature type="binding site" evidence="7">
    <location>
        <position position="78"/>
    </location>
    <ligand>
        <name>[2Fe-2S] cluster</name>
        <dbReference type="ChEBI" id="CHEBI:190135"/>
    </ligand>
</feature>
<evidence type="ECO:0000256" key="5">
    <source>
        <dbReference type="ARBA" id="ARBA00023014"/>
    </source>
</evidence>
<dbReference type="InterPro" id="IPR002023">
    <property type="entry name" value="NuoE-like"/>
</dbReference>
<dbReference type="AlphaFoldDB" id="A0A7C5EM49"/>
<comment type="caution">
    <text evidence="8">The sequence shown here is derived from an EMBL/GenBank/DDBJ whole genome shotgun (WGS) entry which is preliminary data.</text>
</comment>
<dbReference type="PANTHER" id="PTHR43342">
    <property type="entry name" value="NADH-QUINONE OXIDOREDUCTASE, E SUBUNIT"/>
    <property type="match status" value="1"/>
</dbReference>
<dbReference type="GO" id="GO:0046872">
    <property type="term" value="F:metal ion binding"/>
    <property type="evidence" value="ECO:0007669"/>
    <property type="project" value="UniProtKB-KW"/>
</dbReference>
<dbReference type="CDD" id="cd03064">
    <property type="entry name" value="TRX_Fd_NuoE"/>
    <property type="match status" value="1"/>
</dbReference>
<keyword evidence="4 7" id="KW-0408">Iron</keyword>
<accession>A0A7C5EM49</accession>
<dbReference type="Pfam" id="PF01257">
    <property type="entry name" value="2Fe-2S_thioredx"/>
    <property type="match status" value="1"/>
</dbReference>
<reference evidence="8" key="1">
    <citation type="journal article" date="2020" name="mSystems">
        <title>Genome- and Community-Level Interaction Insights into Carbon Utilization and Element Cycling Functions of Hydrothermarchaeota in Hydrothermal Sediment.</title>
        <authorList>
            <person name="Zhou Z."/>
            <person name="Liu Y."/>
            <person name="Xu W."/>
            <person name="Pan J."/>
            <person name="Luo Z.H."/>
            <person name="Li M."/>
        </authorList>
    </citation>
    <scope>NUCLEOTIDE SEQUENCE [LARGE SCALE GENOMIC DNA]</scope>
    <source>
        <strain evidence="8">SpSt-853</strain>
    </source>
</reference>
<dbReference type="InterPro" id="IPR041921">
    <property type="entry name" value="NuoE_N"/>
</dbReference>
<dbReference type="GO" id="GO:0016491">
    <property type="term" value="F:oxidoreductase activity"/>
    <property type="evidence" value="ECO:0007669"/>
    <property type="project" value="InterPro"/>
</dbReference>
<feature type="binding site" evidence="7">
    <location>
        <position position="123"/>
    </location>
    <ligand>
        <name>[2Fe-2S] cluster</name>
        <dbReference type="ChEBI" id="CHEBI:190135"/>
    </ligand>
</feature>
<dbReference type="PROSITE" id="PS01099">
    <property type="entry name" value="COMPLEX1_24K"/>
    <property type="match status" value="1"/>
</dbReference>
<evidence type="ECO:0000256" key="1">
    <source>
        <dbReference type="ARBA" id="ARBA00010643"/>
    </source>
</evidence>
<keyword evidence="5 7" id="KW-0411">Iron-sulfur</keyword>
<evidence type="ECO:0000256" key="2">
    <source>
        <dbReference type="ARBA" id="ARBA00022714"/>
    </source>
</evidence>
<dbReference type="InterPro" id="IPR042128">
    <property type="entry name" value="NuoE_dom"/>
</dbReference>
<comment type="cofactor">
    <cofactor evidence="6">
        <name>[2Fe-2S] cluster</name>
        <dbReference type="ChEBI" id="CHEBI:190135"/>
    </cofactor>
</comment>
<evidence type="ECO:0000256" key="6">
    <source>
        <dbReference type="ARBA" id="ARBA00034078"/>
    </source>
</evidence>
<evidence type="ECO:0000256" key="4">
    <source>
        <dbReference type="ARBA" id="ARBA00023004"/>
    </source>
</evidence>
<keyword evidence="2 7" id="KW-0001">2Fe-2S</keyword>
<dbReference type="Gene3D" id="1.10.10.1590">
    <property type="entry name" value="NADH-quinone oxidoreductase subunit E"/>
    <property type="match status" value="1"/>
</dbReference>
<protein>
    <submittedName>
        <fullName evidence="8">NAD(P)H-dependent oxidoreductase subunit E</fullName>
    </submittedName>
</protein>
<name>A0A7C5EM49_9BACT</name>
<evidence type="ECO:0000256" key="3">
    <source>
        <dbReference type="ARBA" id="ARBA00022723"/>
    </source>
</evidence>
<proteinExistence type="inferred from homology"/>
<organism evidence="8">
    <name type="scientific">Desulfobacca acetoxidans</name>
    <dbReference type="NCBI Taxonomy" id="60893"/>
    <lineage>
        <taxon>Bacteria</taxon>
        <taxon>Pseudomonadati</taxon>
        <taxon>Thermodesulfobacteriota</taxon>
        <taxon>Desulfobaccia</taxon>
        <taxon>Desulfobaccales</taxon>
        <taxon>Desulfobaccaceae</taxon>
        <taxon>Desulfobacca</taxon>
    </lineage>
</organism>
<gene>
    <name evidence="8" type="ORF">ENW48_06115</name>
</gene>
<keyword evidence="3 7" id="KW-0479">Metal-binding</keyword>
<comment type="cofactor">
    <cofactor evidence="7">
        <name>[2Fe-2S] cluster</name>
        <dbReference type="ChEBI" id="CHEBI:190135"/>
    </cofactor>
    <text evidence="7">Binds 1 [2Fe-2S] cluster.</text>
</comment>
<dbReference type="PIRSF" id="PIRSF000216">
    <property type="entry name" value="NADH_DH_24kDa"/>
    <property type="match status" value="1"/>
</dbReference>
<comment type="similarity">
    <text evidence="1">Belongs to the complex I 24 kDa subunit family.</text>
</comment>
<dbReference type="InterPro" id="IPR028431">
    <property type="entry name" value="NADP_DH_HndA-like"/>
</dbReference>
<feature type="binding site" evidence="7">
    <location>
        <position position="83"/>
    </location>
    <ligand>
        <name>[2Fe-2S] cluster</name>
        <dbReference type="ChEBI" id="CHEBI:190135"/>
    </ligand>
</feature>
<sequence>MAVTFKSLETILERYPPSPEHLISALQEVQAAFSYIPKEAMTAVCDHLGVPVSRGWAVATFYKSFRLTPRGMHEIKVCLGTACHLKGGARLVEGLERDLGVCRGHTTKDLSFDLDTVNCLGACALAPVVVIDGNYQPTATHRKLKKMLKEMQKA</sequence>
<dbReference type="InterPro" id="IPR036249">
    <property type="entry name" value="Thioredoxin-like_sf"/>
</dbReference>
<dbReference type="GO" id="GO:0051537">
    <property type="term" value="F:2 iron, 2 sulfur cluster binding"/>
    <property type="evidence" value="ECO:0007669"/>
    <property type="project" value="UniProtKB-KW"/>
</dbReference>
<dbReference type="SUPFAM" id="SSF52833">
    <property type="entry name" value="Thioredoxin-like"/>
    <property type="match status" value="1"/>
</dbReference>
<dbReference type="PANTHER" id="PTHR43342:SF1">
    <property type="entry name" value="BIFURCATING [FEFE] HYDROGENASE GAMMA SUBUNIT"/>
    <property type="match status" value="1"/>
</dbReference>
<dbReference type="Gene3D" id="3.40.30.10">
    <property type="entry name" value="Glutaredoxin"/>
    <property type="match status" value="1"/>
</dbReference>